<dbReference type="Gene3D" id="2.180.10.10">
    <property type="entry name" value="RHS repeat-associated core"/>
    <property type="match status" value="1"/>
</dbReference>
<reference evidence="3" key="1">
    <citation type="submission" date="2016-04" db="EMBL/GenBank/DDBJ databases">
        <authorList>
            <person name="Chen L."/>
            <person name="Zhuang W."/>
            <person name="Wang G."/>
        </authorList>
    </citation>
    <scope>NUCLEOTIDE SEQUENCE [LARGE SCALE GENOMIC DNA]</scope>
    <source>
        <strain evidence="3">208</strain>
    </source>
</reference>
<keyword evidence="3" id="KW-1185">Reference proteome</keyword>
<protein>
    <recommendedName>
        <fullName evidence="4">DUF4595 domain-containing protein</fullName>
    </recommendedName>
</protein>
<dbReference type="PROSITE" id="PS51257">
    <property type="entry name" value="PROKAR_LIPOPROTEIN"/>
    <property type="match status" value="1"/>
</dbReference>
<dbReference type="OrthoDB" id="679573at2"/>
<evidence type="ECO:0000313" key="2">
    <source>
        <dbReference type="EMBL" id="OQP59386.1"/>
    </source>
</evidence>
<accession>A0A1V9FMB0</accession>
<comment type="caution">
    <text evidence="2">The sequence shown here is derived from an EMBL/GenBank/DDBJ whole genome shotgun (WGS) entry which is preliminary data.</text>
</comment>
<organism evidence="2 3">
    <name type="scientific">Niastella populi</name>
    <dbReference type="NCBI Taxonomy" id="550983"/>
    <lineage>
        <taxon>Bacteria</taxon>
        <taxon>Pseudomonadati</taxon>
        <taxon>Bacteroidota</taxon>
        <taxon>Chitinophagia</taxon>
        <taxon>Chitinophagales</taxon>
        <taxon>Chitinophagaceae</taxon>
        <taxon>Niastella</taxon>
    </lineage>
</organism>
<dbReference type="Proteomes" id="UP000192276">
    <property type="component" value="Unassembled WGS sequence"/>
</dbReference>
<evidence type="ECO:0000256" key="1">
    <source>
        <dbReference type="SAM" id="SignalP"/>
    </source>
</evidence>
<keyword evidence="1" id="KW-0732">Signal</keyword>
<proteinExistence type="predicted"/>
<evidence type="ECO:0000313" key="3">
    <source>
        <dbReference type="Proteomes" id="UP000192276"/>
    </source>
</evidence>
<sequence length="275" mass="31428">MTTKTTAKLLLVSLIAFAACKKDNDPPTDPQENVPQYQLKSIAWNNGLTGDFVYAGNTLQSIDYTYKNVSGRTVVSWTGKNLTELYDDRSSYKNVFEYDSEGKLIRMRNMEKTGAQTNGYRFEFHYNSANRIDTVRYLITNEAGTQPRWVSGYEYNSAGDLVKVTSKYDNTVITHTIDAYSPPVSFVPCHYIETTLMENYTIYNLGIMTQMQKAHKLPAKVTRVVQSNSDPSYVDKVEENVFTVDNYKIEKVNSTMTYPQMPGYVSRLEAVYTYF</sequence>
<dbReference type="RefSeq" id="WP_081164637.1">
    <property type="nucleotide sequence ID" value="NZ_LWBP01000178.1"/>
</dbReference>
<gene>
    <name evidence="2" type="ORF">A4R26_21455</name>
</gene>
<evidence type="ECO:0008006" key="4">
    <source>
        <dbReference type="Google" id="ProtNLM"/>
    </source>
</evidence>
<feature type="chain" id="PRO_5010727928" description="DUF4595 domain-containing protein" evidence="1">
    <location>
        <begin position="19"/>
        <end position="275"/>
    </location>
</feature>
<dbReference type="EMBL" id="LWBP01000178">
    <property type="protein sequence ID" value="OQP59386.1"/>
    <property type="molecule type" value="Genomic_DNA"/>
</dbReference>
<name>A0A1V9FMB0_9BACT</name>
<dbReference type="AlphaFoldDB" id="A0A1V9FMB0"/>
<feature type="signal peptide" evidence="1">
    <location>
        <begin position="1"/>
        <end position="18"/>
    </location>
</feature>